<dbReference type="Pfam" id="PF07495">
    <property type="entry name" value="Y_Y_Y"/>
    <property type="match status" value="1"/>
</dbReference>
<dbReference type="PRINTS" id="PR00344">
    <property type="entry name" value="BCTRLSENSOR"/>
</dbReference>
<evidence type="ECO:0000256" key="2">
    <source>
        <dbReference type="ARBA" id="ARBA00012438"/>
    </source>
</evidence>
<dbReference type="AlphaFoldDB" id="A0A1G6Q5H5"/>
<evidence type="ECO:0000256" key="3">
    <source>
        <dbReference type="ARBA" id="ARBA00022553"/>
    </source>
</evidence>
<dbReference type="InterPro" id="IPR011110">
    <property type="entry name" value="Reg_prop"/>
</dbReference>
<dbReference type="CDD" id="cd00082">
    <property type="entry name" value="HisKA"/>
    <property type="match status" value="1"/>
</dbReference>
<dbReference type="Gene3D" id="2.130.10.10">
    <property type="entry name" value="YVTN repeat-like/Quinoprotein amine dehydrogenase"/>
    <property type="match status" value="3"/>
</dbReference>
<evidence type="ECO:0000256" key="1">
    <source>
        <dbReference type="ARBA" id="ARBA00000085"/>
    </source>
</evidence>
<evidence type="ECO:0000256" key="6">
    <source>
        <dbReference type="SAM" id="Phobius"/>
    </source>
</evidence>
<sequence length="1114" mass="124020">MKLLFLPYFNSRSFRLLFLAIALSLISFCSIAQINSSKGVPSYTNYVIGGNSLAGQQVWNVNQNKEGFLFVGTSSGLQKFDGKNWNLLASPSTEFNTNVRSTLLASDGTFYYGSLGDFGIVISDSTGKTIERSILDGFPSDFVFNDIWSIRESKGKIYFQAREAIFIYTPATEDQSGNIKIWKPDTEFMYGFILNGEYYTHQINLGLYQEVNESLQLIPGSEFLGANRVQVLLPYSDTGEFLVGAFSGGLFRYDGDKFTPFPTEIDPYLKDGTLYKALPLPDSTYAISALGYGFFIVDREGAIKAHFNTKNSIPDQSVYAFHLDNTNNLWVGTNSGLSKIEIFSPLTRFDSDTYEIGNALSLSAFDNTLYIGTSTTVLYIDKSDGIVKKVDGTPNTQVFDLYTDTNGILSTGVGIYEIRGNQAKIIPETAPFQTLRILVSEKHPGYVFLSGNFGIQVFRRELGSNGEYQYEDIGPITGVTRAVYSLAENEQGEIWGGTQAGILYRINLPKTASGRLDVPNARVQEFSENDGIRGLSGLAVGPIEGKVYTSGIDGFYYFDAPTQSFERDPLFSFSDEVADINLDTYGLGVGETGNVYLDFKGEKRYAIRQADGSFILETYPVNLITASGVASGFTEPNGVIWIGTDEGLMRLDPNKQYKTDYPVPLYFTSISSSSGPLRLVEFLGGKTPEIAYESNKIAFEYASPFFVRENKILFQNYLEGYDEEWGNWEDKVTRDFSNLPYGDYTFRVRAKNTFNTLSEEITYSFTVLPPWYATWWAFALYLLVFALLVYGLVKIQTIRILAKEKEKNRQKELAHAKEIEKAYEELKATQTQLVHSEKMASLGELTAGIAHEIQNPLNFVNNFSEVSEELVEEMNEELENGNIEDAKTIGKDLKDNLSKIKHHGRRADSIVKGMLEHSRGGSSEKKLTNLNALADEFLRLSYHGLRAKDKSFSADFETELDPNIPRVKVVSQDIGRVFLNLINNAFYACAERSRSTSAERSRSACAEQSRSGYAERNQEKAEPYKPKVTIKSRLLELGGSGGVEFCIQDNGGGIPKAIIDKIFQPFFTTKPTGSGTGLGLSLSYDIIKSHGGDLRVKSEEGEGTEMIIFLPIES</sequence>
<dbReference type="EC" id="2.7.13.3" evidence="2"/>
<dbReference type="InterPro" id="IPR005467">
    <property type="entry name" value="His_kinase_dom"/>
</dbReference>
<dbReference type="InterPro" id="IPR003594">
    <property type="entry name" value="HATPase_dom"/>
</dbReference>
<dbReference type="Pfam" id="PF07494">
    <property type="entry name" value="Reg_prop"/>
    <property type="match status" value="1"/>
</dbReference>
<dbReference type="InterPro" id="IPR004358">
    <property type="entry name" value="Sig_transdc_His_kin-like_C"/>
</dbReference>
<dbReference type="SUPFAM" id="SSF50998">
    <property type="entry name" value="Quinoprotein alcohol dehydrogenase-like"/>
    <property type="match status" value="1"/>
</dbReference>
<dbReference type="Proteomes" id="UP000199060">
    <property type="component" value="Unassembled WGS sequence"/>
</dbReference>
<evidence type="ECO:0000259" key="7">
    <source>
        <dbReference type="PROSITE" id="PS50109"/>
    </source>
</evidence>
<keyword evidence="8" id="KW-0418">Kinase</keyword>
<keyword evidence="6" id="KW-0812">Transmembrane</keyword>
<proteinExistence type="predicted"/>
<dbReference type="Pfam" id="PF02518">
    <property type="entry name" value="HATPase_c"/>
    <property type="match status" value="1"/>
</dbReference>
<comment type="catalytic activity">
    <reaction evidence="1">
        <text>ATP + protein L-histidine = ADP + protein N-phospho-L-histidine.</text>
        <dbReference type="EC" id="2.7.13.3"/>
    </reaction>
</comment>
<reference evidence="9" key="1">
    <citation type="submission" date="2016-10" db="EMBL/GenBank/DDBJ databases">
        <authorList>
            <person name="Varghese N."/>
            <person name="Submissions S."/>
        </authorList>
    </citation>
    <scope>NUCLEOTIDE SEQUENCE [LARGE SCALE GENOMIC DNA]</scope>
    <source>
        <strain evidence="9">DSM 23095</strain>
    </source>
</reference>
<dbReference type="SUPFAM" id="SSF47384">
    <property type="entry name" value="Homodimeric domain of signal transducing histidine kinase"/>
    <property type="match status" value="1"/>
</dbReference>
<dbReference type="InterPro" id="IPR036890">
    <property type="entry name" value="HATPase_C_sf"/>
</dbReference>
<name>A0A1G6Q5H5_9BACT</name>
<dbReference type="InterPro" id="IPR011047">
    <property type="entry name" value="Quinoprotein_ADH-like_sf"/>
</dbReference>
<gene>
    <name evidence="8" type="ORF">SAMN04488104_100855</name>
</gene>
<dbReference type="InterPro" id="IPR003661">
    <property type="entry name" value="HisK_dim/P_dom"/>
</dbReference>
<dbReference type="EMBL" id="FNAC01000008">
    <property type="protein sequence ID" value="SDC87589.1"/>
    <property type="molecule type" value="Genomic_DNA"/>
</dbReference>
<dbReference type="PANTHER" id="PTHR43065">
    <property type="entry name" value="SENSOR HISTIDINE KINASE"/>
    <property type="match status" value="1"/>
</dbReference>
<dbReference type="STRING" id="686796.SAMN04488104_100855"/>
<dbReference type="SUPFAM" id="SSF101898">
    <property type="entry name" value="NHL repeat"/>
    <property type="match status" value="1"/>
</dbReference>
<accession>A0A1G6Q5H5</accession>
<dbReference type="InterPro" id="IPR015943">
    <property type="entry name" value="WD40/YVTN_repeat-like_dom_sf"/>
</dbReference>
<feature type="domain" description="Histidine kinase" evidence="7">
    <location>
        <begin position="848"/>
        <end position="1114"/>
    </location>
</feature>
<dbReference type="SMART" id="SM00387">
    <property type="entry name" value="HATPase_c"/>
    <property type="match status" value="1"/>
</dbReference>
<dbReference type="Gene3D" id="1.10.287.130">
    <property type="match status" value="1"/>
</dbReference>
<keyword evidence="6" id="KW-0472">Membrane</keyword>
<dbReference type="SMART" id="SM00388">
    <property type="entry name" value="HisKA"/>
    <property type="match status" value="1"/>
</dbReference>
<keyword evidence="3" id="KW-0597">Phosphoprotein</keyword>
<dbReference type="RefSeq" id="WP_087938399.1">
    <property type="nucleotide sequence ID" value="NZ_FNAC01000008.1"/>
</dbReference>
<evidence type="ECO:0000256" key="5">
    <source>
        <dbReference type="SAM" id="MobiDB-lite"/>
    </source>
</evidence>
<feature type="region of interest" description="Disordered" evidence="5">
    <location>
        <begin position="998"/>
        <end position="1022"/>
    </location>
</feature>
<keyword evidence="4" id="KW-0175">Coiled coil</keyword>
<feature type="coiled-coil region" evidence="4">
    <location>
        <begin position="802"/>
        <end position="829"/>
    </location>
</feature>
<evidence type="ECO:0000256" key="4">
    <source>
        <dbReference type="SAM" id="Coils"/>
    </source>
</evidence>
<dbReference type="InterPro" id="IPR013783">
    <property type="entry name" value="Ig-like_fold"/>
</dbReference>
<dbReference type="PANTHER" id="PTHR43065:SF42">
    <property type="entry name" value="TWO-COMPONENT SENSOR PPRA"/>
    <property type="match status" value="1"/>
</dbReference>
<dbReference type="SUPFAM" id="SSF55874">
    <property type="entry name" value="ATPase domain of HSP90 chaperone/DNA topoisomerase II/histidine kinase"/>
    <property type="match status" value="1"/>
</dbReference>
<dbReference type="GO" id="GO:0000155">
    <property type="term" value="F:phosphorelay sensor kinase activity"/>
    <property type="evidence" value="ECO:0007669"/>
    <property type="project" value="InterPro"/>
</dbReference>
<evidence type="ECO:0000313" key="8">
    <source>
        <dbReference type="EMBL" id="SDC87589.1"/>
    </source>
</evidence>
<protein>
    <recommendedName>
        <fullName evidence="2">histidine kinase</fullName>
        <ecNumber evidence="2">2.7.13.3</ecNumber>
    </recommendedName>
</protein>
<organism evidence="8 9">
    <name type="scientific">Algoriphagus faecimaris</name>
    <dbReference type="NCBI Taxonomy" id="686796"/>
    <lineage>
        <taxon>Bacteria</taxon>
        <taxon>Pseudomonadati</taxon>
        <taxon>Bacteroidota</taxon>
        <taxon>Cytophagia</taxon>
        <taxon>Cytophagales</taxon>
        <taxon>Cyclobacteriaceae</taxon>
        <taxon>Algoriphagus</taxon>
    </lineage>
</organism>
<feature type="transmembrane region" description="Helical" evidence="6">
    <location>
        <begin position="771"/>
        <end position="793"/>
    </location>
</feature>
<dbReference type="Gene3D" id="3.30.565.10">
    <property type="entry name" value="Histidine kinase-like ATPase, C-terminal domain"/>
    <property type="match status" value="1"/>
</dbReference>
<keyword evidence="8" id="KW-0808">Transferase</keyword>
<dbReference type="InterPro" id="IPR036097">
    <property type="entry name" value="HisK_dim/P_sf"/>
</dbReference>
<keyword evidence="9" id="KW-1185">Reference proteome</keyword>
<dbReference type="OrthoDB" id="9806995at2"/>
<evidence type="ECO:0000313" key="9">
    <source>
        <dbReference type="Proteomes" id="UP000199060"/>
    </source>
</evidence>
<dbReference type="PROSITE" id="PS50109">
    <property type="entry name" value="HIS_KIN"/>
    <property type="match status" value="1"/>
</dbReference>
<keyword evidence="6" id="KW-1133">Transmembrane helix</keyword>
<dbReference type="InterPro" id="IPR011123">
    <property type="entry name" value="Y_Y_Y"/>
</dbReference>
<dbReference type="Pfam" id="PF00512">
    <property type="entry name" value="HisKA"/>
    <property type="match status" value="1"/>
</dbReference>
<dbReference type="Gene3D" id="2.60.40.10">
    <property type="entry name" value="Immunoglobulins"/>
    <property type="match status" value="1"/>
</dbReference>